<gene>
    <name evidence="1" type="ORF">PR048_011555</name>
</gene>
<name>A0ABQ9HLX7_9NEOP</name>
<keyword evidence="2" id="KW-1185">Reference proteome</keyword>
<evidence type="ECO:0000313" key="1">
    <source>
        <dbReference type="EMBL" id="KAJ8885358.1"/>
    </source>
</evidence>
<evidence type="ECO:0000313" key="2">
    <source>
        <dbReference type="Proteomes" id="UP001159363"/>
    </source>
</evidence>
<organism evidence="1 2">
    <name type="scientific">Dryococelus australis</name>
    <dbReference type="NCBI Taxonomy" id="614101"/>
    <lineage>
        <taxon>Eukaryota</taxon>
        <taxon>Metazoa</taxon>
        <taxon>Ecdysozoa</taxon>
        <taxon>Arthropoda</taxon>
        <taxon>Hexapoda</taxon>
        <taxon>Insecta</taxon>
        <taxon>Pterygota</taxon>
        <taxon>Neoptera</taxon>
        <taxon>Polyneoptera</taxon>
        <taxon>Phasmatodea</taxon>
        <taxon>Verophasmatodea</taxon>
        <taxon>Anareolatae</taxon>
        <taxon>Phasmatidae</taxon>
        <taxon>Eurycanthinae</taxon>
        <taxon>Dryococelus</taxon>
    </lineage>
</organism>
<dbReference type="EMBL" id="JARBHB010000004">
    <property type="protein sequence ID" value="KAJ8885358.1"/>
    <property type="molecule type" value="Genomic_DNA"/>
</dbReference>
<comment type="caution">
    <text evidence="1">The sequence shown here is derived from an EMBL/GenBank/DDBJ whole genome shotgun (WGS) entry which is preliminary data.</text>
</comment>
<reference evidence="1 2" key="1">
    <citation type="submission" date="2023-02" db="EMBL/GenBank/DDBJ databases">
        <title>LHISI_Scaffold_Assembly.</title>
        <authorList>
            <person name="Stuart O.P."/>
            <person name="Cleave R."/>
            <person name="Magrath M.J.L."/>
            <person name="Mikheyev A.S."/>
        </authorList>
    </citation>
    <scope>NUCLEOTIDE SEQUENCE [LARGE SCALE GENOMIC DNA]</scope>
    <source>
        <strain evidence="1">Daus_M_001</strain>
        <tissue evidence="1">Leg muscle</tissue>
    </source>
</reference>
<proteinExistence type="predicted"/>
<sequence>MARDTSADSSNYCRVSEVLKLINEHFSGDKKMLKEFIKNVEAAFELVNPDDREKLLKFVKAKITGDAKAKLLARTSSNKWQGIKDILEENYSVRSTLDFYACRMFSAPQGKSESVVSWGNRVDTLQTELKEAAFKTVRMTEAEGAQALIHHLSKACFMQELADSRMQTIVHSKSVNICSLGDAVEVALEEESTLVSQEEKLIRRNYTMLSPEIANFCQNKSVLNGTS</sequence>
<dbReference type="Proteomes" id="UP001159363">
    <property type="component" value="Chromosome X"/>
</dbReference>
<protein>
    <submittedName>
        <fullName evidence="1">Uncharacterized protein</fullName>
    </submittedName>
</protein>
<accession>A0ABQ9HLX7</accession>